<evidence type="ECO:0000256" key="1">
    <source>
        <dbReference type="SAM" id="Phobius"/>
    </source>
</evidence>
<reference evidence="2 3" key="1">
    <citation type="journal article" date="2016" name="Nat. Commun.">
        <title>Thousands of microbial genomes shed light on interconnected biogeochemical processes in an aquifer system.</title>
        <authorList>
            <person name="Anantharaman K."/>
            <person name="Brown C.T."/>
            <person name="Hug L.A."/>
            <person name="Sharon I."/>
            <person name="Castelle C.J."/>
            <person name="Probst A.J."/>
            <person name="Thomas B.C."/>
            <person name="Singh A."/>
            <person name="Wilkins M.J."/>
            <person name="Karaoz U."/>
            <person name="Brodie E.L."/>
            <person name="Williams K.H."/>
            <person name="Hubbard S.S."/>
            <person name="Banfield J.F."/>
        </authorList>
    </citation>
    <scope>NUCLEOTIDE SEQUENCE [LARGE SCALE GENOMIC DNA]</scope>
</reference>
<feature type="transmembrane region" description="Helical" evidence="1">
    <location>
        <begin position="55"/>
        <end position="75"/>
    </location>
</feature>
<sequence>MKTILRAIFLNLITLYLVALFFPGLTITNQLITYLSTAVVWTLLNKVVKPIIKLLLLPINLITLGLFSWAVNVITLFMLKYFISGVAIAAFTFNGYTLQGFVIPQMHFSIFFAYILTSLILSLVHSGLIWLLRS</sequence>
<feature type="transmembrane region" description="Helical" evidence="1">
    <location>
        <begin position="110"/>
        <end position="132"/>
    </location>
</feature>
<dbReference type="Proteomes" id="UP000177390">
    <property type="component" value="Unassembled WGS sequence"/>
</dbReference>
<dbReference type="AlphaFoldDB" id="A0A1F5ERY4"/>
<protein>
    <recommendedName>
        <fullName evidence="4">Phage holin family protein</fullName>
    </recommendedName>
</protein>
<evidence type="ECO:0000313" key="2">
    <source>
        <dbReference type="EMBL" id="OGD70167.1"/>
    </source>
</evidence>
<dbReference type="EMBL" id="MFAH01000062">
    <property type="protein sequence ID" value="OGD70167.1"/>
    <property type="molecule type" value="Genomic_DNA"/>
</dbReference>
<keyword evidence="1" id="KW-0472">Membrane</keyword>
<dbReference type="Pfam" id="PF04020">
    <property type="entry name" value="Phage_holin_4_2"/>
    <property type="match status" value="1"/>
</dbReference>
<evidence type="ECO:0008006" key="4">
    <source>
        <dbReference type="Google" id="ProtNLM"/>
    </source>
</evidence>
<name>A0A1F5ERY4_9BACT</name>
<dbReference type="InterPro" id="IPR007165">
    <property type="entry name" value="Phage_holin_4_2"/>
</dbReference>
<gene>
    <name evidence="2" type="ORF">A3D09_00695</name>
</gene>
<comment type="caution">
    <text evidence="2">The sequence shown here is derived from an EMBL/GenBank/DDBJ whole genome shotgun (WGS) entry which is preliminary data.</text>
</comment>
<feature type="transmembrane region" description="Helical" evidence="1">
    <location>
        <begin position="7"/>
        <end position="25"/>
    </location>
</feature>
<feature type="transmembrane region" description="Helical" evidence="1">
    <location>
        <begin position="81"/>
        <end position="98"/>
    </location>
</feature>
<proteinExistence type="predicted"/>
<keyword evidence="1" id="KW-1133">Transmembrane helix</keyword>
<evidence type="ECO:0000313" key="3">
    <source>
        <dbReference type="Proteomes" id="UP000177390"/>
    </source>
</evidence>
<organism evidence="2 3">
    <name type="scientific">Candidatus Collierbacteria bacterium RIFCSPHIGHO2_02_FULL_49_10</name>
    <dbReference type="NCBI Taxonomy" id="1817723"/>
    <lineage>
        <taxon>Bacteria</taxon>
        <taxon>Candidatus Collieribacteriota</taxon>
    </lineage>
</organism>
<keyword evidence="1" id="KW-0812">Transmembrane</keyword>
<accession>A0A1F5ERY4</accession>